<keyword evidence="6" id="KW-0482">Metalloprotease</keyword>
<dbReference type="GO" id="GO:0046872">
    <property type="term" value="F:metal ion binding"/>
    <property type="evidence" value="ECO:0007669"/>
    <property type="project" value="UniProtKB-KW"/>
</dbReference>
<dbReference type="Proteomes" id="UP000185904">
    <property type="component" value="Unassembled WGS sequence"/>
</dbReference>
<evidence type="ECO:0000256" key="3">
    <source>
        <dbReference type="ARBA" id="ARBA00022723"/>
    </source>
</evidence>
<dbReference type="GO" id="GO:0006508">
    <property type="term" value="P:proteolysis"/>
    <property type="evidence" value="ECO:0007669"/>
    <property type="project" value="UniProtKB-KW"/>
</dbReference>
<dbReference type="Pfam" id="PF00675">
    <property type="entry name" value="Peptidase_M16"/>
    <property type="match status" value="1"/>
</dbReference>
<gene>
    <name evidence="12" type="ORF">AYO20_11405</name>
</gene>
<evidence type="ECO:0000313" key="12">
    <source>
        <dbReference type="EMBL" id="OAL21287.1"/>
    </source>
</evidence>
<feature type="domain" description="Peptidase M16 N-terminal" evidence="8">
    <location>
        <begin position="49"/>
        <end position="191"/>
    </location>
</feature>
<evidence type="ECO:0008006" key="14">
    <source>
        <dbReference type="Google" id="ProtNLM"/>
    </source>
</evidence>
<dbReference type="InterPro" id="IPR054734">
    <property type="entry name" value="PqqF-like_C_4"/>
</dbReference>
<dbReference type="PANTHER" id="PTHR43690:SF18">
    <property type="entry name" value="INSULIN-DEGRADING ENZYME-RELATED"/>
    <property type="match status" value="1"/>
</dbReference>
<feature type="region of interest" description="Disordered" evidence="7">
    <location>
        <begin position="524"/>
        <end position="559"/>
    </location>
</feature>
<organism evidence="12 13">
    <name type="scientific">Fonsecaea nubica</name>
    <dbReference type="NCBI Taxonomy" id="856822"/>
    <lineage>
        <taxon>Eukaryota</taxon>
        <taxon>Fungi</taxon>
        <taxon>Dikarya</taxon>
        <taxon>Ascomycota</taxon>
        <taxon>Pezizomycotina</taxon>
        <taxon>Eurotiomycetes</taxon>
        <taxon>Chaetothyriomycetidae</taxon>
        <taxon>Chaetothyriales</taxon>
        <taxon>Herpotrichiellaceae</taxon>
        <taxon>Fonsecaea</taxon>
    </lineage>
</organism>
<evidence type="ECO:0000256" key="7">
    <source>
        <dbReference type="SAM" id="MobiDB-lite"/>
    </source>
</evidence>
<feature type="compositionally biased region" description="Acidic residues" evidence="7">
    <location>
        <begin position="998"/>
        <end position="1010"/>
    </location>
</feature>
<feature type="region of interest" description="Disordered" evidence="7">
    <location>
        <begin position="1"/>
        <end position="27"/>
    </location>
</feature>
<keyword evidence="4" id="KW-0378">Hydrolase</keyword>
<dbReference type="PANTHER" id="PTHR43690">
    <property type="entry name" value="NARDILYSIN"/>
    <property type="match status" value="1"/>
</dbReference>
<evidence type="ECO:0000256" key="4">
    <source>
        <dbReference type="ARBA" id="ARBA00022801"/>
    </source>
</evidence>
<dbReference type="InterPro" id="IPR011249">
    <property type="entry name" value="Metalloenz_LuxS/M16"/>
</dbReference>
<proteinExistence type="inferred from homology"/>
<dbReference type="InterPro" id="IPR050626">
    <property type="entry name" value="Peptidase_M16"/>
</dbReference>
<feature type="domain" description="Coenzyme PQQ synthesis protein F-like C-terminal lobe" evidence="11">
    <location>
        <begin position="812"/>
        <end position="911"/>
    </location>
</feature>
<dbReference type="InterPro" id="IPR011765">
    <property type="entry name" value="Pept_M16_N"/>
</dbReference>
<dbReference type="SUPFAM" id="SSF63411">
    <property type="entry name" value="LuxS/MPP-like metallohydrolase"/>
    <property type="match status" value="4"/>
</dbReference>
<evidence type="ECO:0000256" key="5">
    <source>
        <dbReference type="ARBA" id="ARBA00022833"/>
    </source>
</evidence>
<dbReference type="EMBL" id="LVCJ01000152">
    <property type="protein sequence ID" value="OAL21287.1"/>
    <property type="molecule type" value="Genomic_DNA"/>
</dbReference>
<evidence type="ECO:0000256" key="6">
    <source>
        <dbReference type="ARBA" id="ARBA00023049"/>
    </source>
</evidence>
<dbReference type="InterPro" id="IPR007863">
    <property type="entry name" value="Peptidase_M16_C"/>
</dbReference>
<evidence type="ECO:0000313" key="13">
    <source>
        <dbReference type="Proteomes" id="UP000185904"/>
    </source>
</evidence>
<keyword evidence="3" id="KW-0479">Metal-binding</keyword>
<feature type="domain" description="Peptidase M16 C-terminal" evidence="9">
    <location>
        <begin position="216"/>
        <end position="389"/>
    </location>
</feature>
<evidence type="ECO:0000256" key="1">
    <source>
        <dbReference type="ARBA" id="ARBA00007261"/>
    </source>
</evidence>
<evidence type="ECO:0000259" key="8">
    <source>
        <dbReference type="Pfam" id="PF00675"/>
    </source>
</evidence>
<feature type="region of interest" description="Disordered" evidence="7">
    <location>
        <begin position="498"/>
        <end position="517"/>
    </location>
</feature>
<dbReference type="Pfam" id="PF22456">
    <property type="entry name" value="PqqF-like_C_4"/>
    <property type="match status" value="1"/>
</dbReference>
<accession>A0A178BVB0</accession>
<keyword evidence="2" id="KW-0645">Protease</keyword>
<dbReference type="AlphaFoldDB" id="A0A178BVB0"/>
<evidence type="ECO:0000259" key="11">
    <source>
        <dbReference type="Pfam" id="PF22456"/>
    </source>
</evidence>
<comment type="similarity">
    <text evidence="1">Belongs to the peptidase M16 family.</text>
</comment>
<dbReference type="GO" id="GO:0008237">
    <property type="term" value="F:metallopeptidase activity"/>
    <property type="evidence" value="ECO:0007669"/>
    <property type="project" value="UniProtKB-KW"/>
</dbReference>
<dbReference type="Pfam" id="PF05193">
    <property type="entry name" value="Peptidase_M16_C"/>
    <property type="match status" value="1"/>
</dbReference>
<evidence type="ECO:0000256" key="2">
    <source>
        <dbReference type="ARBA" id="ARBA00022670"/>
    </source>
</evidence>
<dbReference type="Gene3D" id="3.30.830.10">
    <property type="entry name" value="Metalloenzyme, LuxS/M16 peptidase-like"/>
    <property type="match status" value="4"/>
</dbReference>
<name>A0A178BVB0_9EURO</name>
<reference evidence="12 13" key="1">
    <citation type="submission" date="2016-03" db="EMBL/GenBank/DDBJ databases">
        <title>The draft genome sequence of Fonsecaea nubica causative agent of cutaneous subcutaneous infection in human host.</title>
        <authorList>
            <person name="Costa F."/>
            <person name="Sybren D.H."/>
            <person name="Raittz R.T."/>
            <person name="Weiss V.A."/>
            <person name="Leao A.C."/>
            <person name="Gomes R."/>
            <person name="De Souza E.M."/>
            <person name="Pedrosa F.O."/>
            <person name="Steffens M.B."/>
            <person name="Bombassaro A."/>
            <person name="Tadra-Sfeir M.Z."/>
            <person name="Moreno L.F."/>
            <person name="Najafzadeh M.J."/>
            <person name="Felipe M.S."/>
            <person name="Teixeira M."/>
            <person name="Sun J."/>
            <person name="Xi L."/>
            <person name="Castro M.A."/>
            <person name="Vicente V.A."/>
        </authorList>
    </citation>
    <scope>NUCLEOTIDE SEQUENCE [LARGE SCALE GENOMIC DNA]</scope>
    <source>
        <strain evidence="12 13">CBS 269.64</strain>
    </source>
</reference>
<sequence length="1021" mass="115784">MSSSSLHDDGSEPKSGRHIGKVITDNPIRSPLDRRSYCLEELQNGLKVQWIHSPGAEESIVVMDVESGFLNDGEVEGIGHALEHFLMMGSEKYPRRDELDERVTKHGGFKNATTVQDVTQFFFWINTDAADQEAGAKLNEVLDVFLHIFIDPTFNPDTVERELSAIDGEFEHQVRHDANRVQQLEQLLSNPEHPMSGTFQFGNRKSLGDPAELLPKVIEHYNKHYCAGLMRCVILSPLPIQDLRDNFAATLGEIPNRGLSKKVWDTIPRYLEKDMGTETFVEPVADMDYLFIDFHFPGHEDCGYSARGGHAVDLLTQMAEGSLYDVLHRKQLIHSLGATTSYDTGYRMIAIYIHLTTTGAKKYQDVVQEVFHMIARMKAEGPQQERVEEQTRLEHINFCTTQTSNQALALDVANNMTESYIHPENLIYGSNQISIASQFDADDIVKNLSLLQPGNMRLTLLSTEYKDLATEEEKWYGTKWATRKISPDDMARYSTAAGLSLDQLPPEPKLPPPNRFITKHDYESELLGPQRGKPAQAPGTAEEEKRGRPPPRALQTGENDIWYTPGQGLWVEPRIKINMRIRPDNVYADPKSSIKTGIFMESADRAGTALRDQFNKAGMRCGAGKSDDSLTFSATGFKDVLRPMLEEFFQALRHHEPTEADFDAVKEVYFQTFRNAKLENPSSHSDRHLHWLTTEHDFSAEQKEAALEATTFDDVREWGTKIFNTTQFQFLVSGDVTEAEARELWPFCREKLELRWRSGGEPPRRRARLPTSGRINLFQRAMFDPENENSHVNAVIFLGASRRAEHVAAPLLLVQILKTKAFDKLRTEHGLGYSVGMVTDTGPQQSALSVYVECPKHSCLEAARFMLEFIQEAPGMVEQLSPEQIEEYTEACTKHIDTEIRTLDEYQLWAWGCIDSRTYGFHRHKRFVDELRKVTKEQLVDLARQMHPSFPEGTQLWLFMEAKKRETAKGNPAYIDLFPEGRNVAFVTDVADFPDLSAPEEAEESPEDFLVESGGLLTSQS</sequence>
<keyword evidence="5" id="KW-0862">Zinc</keyword>
<feature type="compositionally biased region" description="Basic and acidic residues" evidence="7">
    <location>
        <begin position="1"/>
        <end position="15"/>
    </location>
</feature>
<comment type="caution">
    <text evidence="12">The sequence shown here is derived from an EMBL/GenBank/DDBJ whole genome shotgun (WGS) entry which is preliminary data.</text>
</comment>
<dbReference type="OrthoDB" id="5230976at2759"/>
<evidence type="ECO:0000259" key="10">
    <source>
        <dbReference type="Pfam" id="PF16187"/>
    </source>
</evidence>
<feature type="region of interest" description="Disordered" evidence="7">
    <location>
        <begin position="996"/>
        <end position="1021"/>
    </location>
</feature>
<dbReference type="Pfam" id="PF16187">
    <property type="entry name" value="Peptidase_M16_M"/>
    <property type="match status" value="1"/>
</dbReference>
<dbReference type="InterPro" id="IPR032632">
    <property type="entry name" value="Peptidase_M16_M"/>
</dbReference>
<feature type="domain" description="Peptidase M16 middle/third" evidence="10">
    <location>
        <begin position="403"/>
        <end position="705"/>
    </location>
</feature>
<evidence type="ECO:0000259" key="9">
    <source>
        <dbReference type="Pfam" id="PF05193"/>
    </source>
</evidence>
<dbReference type="GeneID" id="34594787"/>
<feature type="compositionally biased region" description="Pro residues" evidence="7">
    <location>
        <begin position="505"/>
        <end position="514"/>
    </location>
</feature>
<keyword evidence="13" id="KW-1185">Reference proteome</keyword>
<protein>
    <recommendedName>
        <fullName evidence="14">Peptidase M16 N-terminal domain-containing protein</fullName>
    </recommendedName>
</protein>
<dbReference type="RefSeq" id="XP_022494378.1">
    <property type="nucleotide sequence ID" value="XM_022649655.1"/>
</dbReference>